<evidence type="ECO:0000313" key="4">
    <source>
        <dbReference type="Proteomes" id="UP001162060"/>
    </source>
</evidence>
<dbReference type="SUPFAM" id="SSF53098">
    <property type="entry name" value="Ribonuclease H-like"/>
    <property type="match status" value="1"/>
</dbReference>
<organism evidence="3 4">
    <name type="scientific">Peronospora matthiolae</name>
    <dbReference type="NCBI Taxonomy" id="2874970"/>
    <lineage>
        <taxon>Eukaryota</taxon>
        <taxon>Sar</taxon>
        <taxon>Stramenopiles</taxon>
        <taxon>Oomycota</taxon>
        <taxon>Peronosporomycetes</taxon>
        <taxon>Peronosporales</taxon>
        <taxon>Peronosporaceae</taxon>
        <taxon>Peronospora</taxon>
    </lineage>
</organism>
<dbReference type="InterPro" id="IPR036397">
    <property type="entry name" value="RNaseH_sf"/>
</dbReference>
<dbReference type="InterPro" id="IPR001584">
    <property type="entry name" value="Integrase_cat-core"/>
</dbReference>
<feature type="compositionally biased region" description="Basic residues" evidence="1">
    <location>
        <begin position="196"/>
        <end position="210"/>
    </location>
</feature>
<dbReference type="PROSITE" id="PS50994">
    <property type="entry name" value="INTEGRASE"/>
    <property type="match status" value="1"/>
</dbReference>
<name>A0AAV1T7A8_9STRA</name>
<evidence type="ECO:0000259" key="2">
    <source>
        <dbReference type="PROSITE" id="PS50994"/>
    </source>
</evidence>
<feature type="domain" description="Integrase catalytic" evidence="2">
    <location>
        <begin position="1"/>
        <end position="112"/>
    </location>
</feature>
<dbReference type="GO" id="GO:0015074">
    <property type="term" value="P:DNA integration"/>
    <property type="evidence" value="ECO:0007669"/>
    <property type="project" value="InterPro"/>
</dbReference>
<dbReference type="InterPro" id="IPR012337">
    <property type="entry name" value="RNaseH-like_sf"/>
</dbReference>
<dbReference type="Proteomes" id="UP001162060">
    <property type="component" value="Unassembled WGS sequence"/>
</dbReference>
<evidence type="ECO:0000256" key="1">
    <source>
        <dbReference type="SAM" id="MobiDB-lite"/>
    </source>
</evidence>
<protein>
    <recommendedName>
        <fullName evidence="2">Integrase catalytic domain-containing protein</fullName>
    </recommendedName>
</protein>
<dbReference type="PANTHER" id="PTHR42648:SF28">
    <property type="entry name" value="TRANSPOSON-ENCODED PROTEIN WITH RIBONUCLEASE H-LIKE AND RETROVIRUS ZINC FINGER-LIKE DOMAINS"/>
    <property type="match status" value="1"/>
</dbReference>
<reference evidence="3" key="1">
    <citation type="submission" date="2024-01" db="EMBL/GenBank/DDBJ databases">
        <authorList>
            <person name="Webb A."/>
        </authorList>
    </citation>
    <scope>NUCLEOTIDE SEQUENCE</scope>
    <source>
        <strain evidence="3">Pm1</strain>
    </source>
</reference>
<comment type="caution">
    <text evidence="3">The sequence shown here is derived from an EMBL/GenBank/DDBJ whole genome shotgun (WGS) entry which is preliminary data.</text>
</comment>
<sequence>MNFFDPKSNYCRVYLPRTNYTAAKVYANVDLFCEHTGVARQVSEARNQASIGKAERIHRTVLNLARSMVFACALPVMFWRDAVLYAVHILNRSLTRANAKRASPLEVLTGKTPDLPLGERHHCRRHRETKGYKVLLPRDNKVVVMQHIKNIETLTKAQNVQLQRAMDFGDRAGGQEETDAPAAAGANDGRAEGNRATHKSRKRWTRRAHGTRGVSKRAEAAARQLEKAVSGEVVNAAFEHDTLNYGQAMCSGKREGWEKAMQEEIAALESNDVWTITSRTAGQHALHTK</sequence>
<accession>A0AAV1T7A8</accession>
<dbReference type="AlphaFoldDB" id="A0AAV1T7A8"/>
<evidence type="ECO:0000313" key="3">
    <source>
        <dbReference type="EMBL" id="CAK7906115.1"/>
    </source>
</evidence>
<feature type="region of interest" description="Disordered" evidence="1">
    <location>
        <begin position="171"/>
        <end position="217"/>
    </location>
</feature>
<dbReference type="Gene3D" id="3.30.420.10">
    <property type="entry name" value="Ribonuclease H-like superfamily/Ribonuclease H"/>
    <property type="match status" value="1"/>
</dbReference>
<dbReference type="GO" id="GO:0003676">
    <property type="term" value="F:nucleic acid binding"/>
    <property type="evidence" value="ECO:0007669"/>
    <property type="project" value="InterPro"/>
</dbReference>
<dbReference type="InterPro" id="IPR039537">
    <property type="entry name" value="Retrotran_Ty1/copia-like"/>
</dbReference>
<gene>
    <name evidence="3" type="ORF">PM001_LOCUS3265</name>
</gene>
<dbReference type="PANTHER" id="PTHR42648">
    <property type="entry name" value="TRANSPOSASE, PUTATIVE-RELATED"/>
    <property type="match status" value="1"/>
</dbReference>
<dbReference type="EMBL" id="CAKLBY020000030">
    <property type="protein sequence ID" value="CAK7906115.1"/>
    <property type="molecule type" value="Genomic_DNA"/>
</dbReference>
<proteinExistence type="predicted"/>